<dbReference type="PROSITE" id="PS51257">
    <property type="entry name" value="PROKAR_LIPOPROTEIN"/>
    <property type="match status" value="1"/>
</dbReference>
<evidence type="ECO:0000256" key="3">
    <source>
        <dbReference type="ARBA" id="ARBA00023136"/>
    </source>
</evidence>
<comment type="subunit">
    <text evidence="8">The Tol-Pal system is composed of five core proteins: the inner membrane proteins TolA, TolQ and TolR, the periplasmic protein TolB and the outer membrane protein Pal. They form a network linking the inner and outer membranes and the peptidoglycan layer.</text>
</comment>
<dbReference type="HAMAP" id="MF_02204">
    <property type="entry name" value="Pal"/>
    <property type="match status" value="1"/>
</dbReference>
<dbReference type="SUPFAM" id="SSF103088">
    <property type="entry name" value="OmpA-like"/>
    <property type="match status" value="1"/>
</dbReference>
<dbReference type="InterPro" id="IPR039001">
    <property type="entry name" value="Pal"/>
</dbReference>
<comment type="caution">
    <text evidence="11">The sequence shown here is derived from an EMBL/GenBank/DDBJ whole genome shotgun (WGS) entry which is preliminary data.</text>
</comment>
<protein>
    <recommendedName>
        <fullName evidence="8">Peptidoglycan-associated lipoprotein</fullName>
        <shortName evidence="8">PAL</shortName>
    </recommendedName>
</protein>
<reference evidence="11 12" key="1">
    <citation type="journal article" date="2014" name="Int. J. Syst. Evol. Microbiol.">
        <title>Complete genome sequence of Corynebacterium casei LMG S-19264T (=DSM 44701T), isolated from a smear-ripened cheese.</title>
        <authorList>
            <consortium name="US DOE Joint Genome Institute (JGI-PGF)"/>
            <person name="Walter F."/>
            <person name="Albersmeier A."/>
            <person name="Kalinowski J."/>
            <person name="Ruckert C."/>
        </authorList>
    </citation>
    <scope>NUCLEOTIDE SEQUENCE [LARGE SCALE GENOMIC DNA]</scope>
    <source>
        <strain evidence="11 12">KCTC 23968</strain>
    </source>
</reference>
<dbReference type="Proteomes" id="UP000600865">
    <property type="component" value="Unassembled WGS sequence"/>
</dbReference>
<comment type="subcellular location">
    <subcellularLocation>
        <location evidence="8">Cell outer membrane</location>
        <topology evidence="8">Lipid-anchor</topology>
    </subcellularLocation>
</comment>
<dbReference type="InterPro" id="IPR006665">
    <property type="entry name" value="OmpA-like"/>
</dbReference>
<organism evidence="11 12">
    <name type="scientific">Litorimonas cladophorae</name>
    <dbReference type="NCBI Taxonomy" id="1220491"/>
    <lineage>
        <taxon>Bacteria</taxon>
        <taxon>Pseudomonadati</taxon>
        <taxon>Pseudomonadota</taxon>
        <taxon>Alphaproteobacteria</taxon>
        <taxon>Maricaulales</taxon>
        <taxon>Robiginitomaculaceae</taxon>
    </lineage>
</organism>
<evidence type="ECO:0000256" key="4">
    <source>
        <dbReference type="ARBA" id="ARBA00023139"/>
    </source>
</evidence>
<keyword evidence="5 8" id="KW-0998">Cell outer membrane</keyword>
<dbReference type="RefSeq" id="WP_189580083.1">
    <property type="nucleotide sequence ID" value="NZ_BMYV01000001.1"/>
</dbReference>
<evidence type="ECO:0000256" key="9">
    <source>
        <dbReference type="SAM" id="SignalP"/>
    </source>
</evidence>
<keyword evidence="7 8" id="KW-0131">Cell cycle</keyword>
<dbReference type="PROSITE" id="PS01068">
    <property type="entry name" value="OMPA_1"/>
    <property type="match status" value="1"/>
</dbReference>
<dbReference type="InterPro" id="IPR050330">
    <property type="entry name" value="Bact_OuterMem_StrucFunc"/>
</dbReference>
<gene>
    <name evidence="8" type="primary">pal</name>
    <name evidence="11" type="ORF">GCM10011309_01910</name>
</gene>
<evidence type="ECO:0000313" key="12">
    <source>
        <dbReference type="Proteomes" id="UP000600865"/>
    </source>
</evidence>
<dbReference type="NCBIfam" id="TIGR02802">
    <property type="entry name" value="Pal_lipo"/>
    <property type="match status" value="1"/>
</dbReference>
<evidence type="ECO:0000313" key="11">
    <source>
        <dbReference type="EMBL" id="GGX56675.1"/>
    </source>
</evidence>
<dbReference type="InterPro" id="IPR036737">
    <property type="entry name" value="OmpA-like_sf"/>
</dbReference>
<dbReference type="CDD" id="cd07185">
    <property type="entry name" value="OmpA_C-like"/>
    <property type="match status" value="1"/>
</dbReference>
<dbReference type="PROSITE" id="PS51123">
    <property type="entry name" value="OMPA_2"/>
    <property type="match status" value="1"/>
</dbReference>
<dbReference type="GO" id="GO:0009279">
    <property type="term" value="C:cell outer membrane"/>
    <property type="evidence" value="ECO:0007669"/>
    <property type="project" value="UniProtKB-SubCell"/>
</dbReference>
<comment type="function">
    <text evidence="8">Part of the Tol-Pal system, which plays a role in outer membrane invagination during cell division and is important for maintaining outer membrane integrity.</text>
</comment>
<evidence type="ECO:0000256" key="7">
    <source>
        <dbReference type="ARBA" id="ARBA00023306"/>
    </source>
</evidence>
<evidence type="ECO:0000259" key="10">
    <source>
        <dbReference type="PROSITE" id="PS51123"/>
    </source>
</evidence>
<proteinExistence type="inferred from homology"/>
<keyword evidence="2 8" id="KW-0732">Signal</keyword>
<dbReference type="GO" id="GO:0051301">
    <property type="term" value="P:cell division"/>
    <property type="evidence" value="ECO:0007669"/>
    <property type="project" value="UniProtKB-UniRule"/>
</dbReference>
<keyword evidence="1 8" id="KW-0132">Cell division</keyword>
<keyword evidence="3 8" id="KW-0472">Membrane</keyword>
<dbReference type="PANTHER" id="PTHR30329:SF21">
    <property type="entry name" value="LIPOPROTEIN YIAD-RELATED"/>
    <property type="match status" value="1"/>
</dbReference>
<name>A0A918KB11_9PROT</name>
<evidence type="ECO:0000256" key="8">
    <source>
        <dbReference type="HAMAP-Rule" id="MF_02204"/>
    </source>
</evidence>
<dbReference type="InterPro" id="IPR006664">
    <property type="entry name" value="OMP_bac"/>
</dbReference>
<keyword evidence="6 8" id="KW-0449">Lipoprotein</keyword>
<keyword evidence="12" id="KW-1185">Reference proteome</keyword>
<dbReference type="PANTHER" id="PTHR30329">
    <property type="entry name" value="STATOR ELEMENT OF FLAGELLAR MOTOR COMPLEX"/>
    <property type="match status" value="1"/>
</dbReference>
<feature type="domain" description="OmpA-like" evidence="10">
    <location>
        <begin position="73"/>
        <end position="190"/>
    </location>
</feature>
<sequence>MKRILIASAALLVLSACATKPDPVEEVIERPAEVETPGPVFEPAPEVLPPVIDQPTTVEAPQVNLPTPGSIEDFAYQAGGEPRVFFGYDQFDLSPEARDVLRRQANWLSIYTDATAVIEGHADERGTREYNLALGARRADSVKSFLVSQGVSPNRLKTISYGKERPIDARSTESGWARNRNGFTSLRLTNIS</sequence>
<dbReference type="Pfam" id="PF00691">
    <property type="entry name" value="OmpA"/>
    <property type="match status" value="1"/>
</dbReference>
<evidence type="ECO:0000256" key="1">
    <source>
        <dbReference type="ARBA" id="ARBA00022618"/>
    </source>
</evidence>
<feature type="chain" id="PRO_5037689444" description="Peptidoglycan-associated lipoprotein" evidence="9">
    <location>
        <begin position="19"/>
        <end position="192"/>
    </location>
</feature>
<evidence type="ECO:0000256" key="5">
    <source>
        <dbReference type="ARBA" id="ARBA00023237"/>
    </source>
</evidence>
<dbReference type="EMBL" id="BMYV01000001">
    <property type="protein sequence ID" value="GGX56675.1"/>
    <property type="molecule type" value="Genomic_DNA"/>
</dbReference>
<dbReference type="AlphaFoldDB" id="A0A918KB11"/>
<dbReference type="PRINTS" id="PR01021">
    <property type="entry name" value="OMPADOMAIN"/>
</dbReference>
<dbReference type="InterPro" id="IPR014169">
    <property type="entry name" value="Pal_lipo_C"/>
</dbReference>
<feature type="signal peptide" evidence="9">
    <location>
        <begin position="1"/>
        <end position="18"/>
    </location>
</feature>
<evidence type="ECO:0000256" key="6">
    <source>
        <dbReference type="ARBA" id="ARBA00023288"/>
    </source>
</evidence>
<evidence type="ECO:0000256" key="2">
    <source>
        <dbReference type="ARBA" id="ARBA00022729"/>
    </source>
</evidence>
<accession>A0A918KB11</accession>
<dbReference type="Gene3D" id="3.30.1330.60">
    <property type="entry name" value="OmpA-like domain"/>
    <property type="match status" value="1"/>
</dbReference>
<keyword evidence="4 8" id="KW-0564">Palmitate</keyword>
<dbReference type="InterPro" id="IPR006690">
    <property type="entry name" value="OMPA-like_CS"/>
</dbReference>
<comment type="similarity">
    <text evidence="8">Belongs to the Pal lipoprotein family.</text>
</comment>